<keyword evidence="2" id="KW-1185">Reference proteome</keyword>
<sequence>MNNAAKRADCWFGAKRASPSPVAAAVSADSGAYAYYSPSALAPRSQFVAPGTFSIKQLGRGLINVHLLTIIS</sequence>
<evidence type="ECO:0000313" key="2">
    <source>
        <dbReference type="Proteomes" id="UP000030645"/>
    </source>
</evidence>
<protein>
    <submittedName>
        <fullName evidence="1">Uncharacterized protein</fullName>
    </submittedName>
</protein>
<name>W9SCG1_9ROSA</name>
<reference evidence="2" key="1">
    <citation type="submission" date="2013-01" db="EMBL/GenBank/DDBJ databases">
        <title>Draft Genome Sequence of a Mulberry Tree, Morus notabilis C.K. Schneid.</title>
        <authorList>
            <person name="He N."/>
            <person name="Zhao S."/>
        </authorList>
    </citation>
    <scope>NUCLEOTIDE SEQUENCE</scope>
</reference>
<accession>W9SCG1</accession>
<organism evidence="1 2">
    <name type="scientific">Morus notabilis</name>
    <dbReference type="NCBI Taxonomy" id="981085"/>
    <lineage>
        <taxon>Eukaryota</taxon>
        <taxon>Viridiplantae</taxon>
        <taxon>Streptophyta</taxon>
        <taxon>Embryophyta</taxon>
        <taxon>Tracheophyta</taxon>
        <taxon>Spermatophyta</taxon>
        <taxon>Magnoliopsida</taxon>
        <taxon>eudicotyledons</taxon>
        <taxon>Gunneridae</taxon>
        <taxon>Pentapetalae</taxon>
        <taxon>rosids</taxon>
        <taxon>fabids</taxon>
        <taxon>Rosales</taxon>
        <taxon>Moraceae</taxon>
        <taxon>Moreae</taxon>
        <taxon>Morus</taxon>
    </lineage>
</organism>
<proteinExistence type="predicted"/>
<dbReference type="EMBL" id="KE346069">
    <property type="protein sequence ID" value="EXC25417.1"/>
    <property type="molecule type" value="Genomic_DNA"/>
</dbReference>
<dbReference type="AlphaFoldDB" id="W9SCG1"/>
<evidence type="ECO:0000313" key="1">
    <source>
        <dbReference type="EMBL" id="EXC25417.1"/>
    </source>
</evidence>
<dbReference type="Proteomes" id="UP000030645">
    <property type="component" value="Unassembled WGS sequence"/>
</dbReference>
<gene>
    <name evidence="1" type="ORF">L484_016800</name>
</gene>